<accession>A0A915JP76</accession>
<name>A0A915JP76_ROMCU</name>
<sequence>MVVSTYSDSVENLSSLSRANSLTEFVGLDDTFFIEDFNESLIKTSSQGNYGSASLMAKLSVKVAFSYHQTKCPNIDDLILATFDYQKTIVRLKSIMKVGDHISEIDLINLCSNTLLKHGIKIKITNFRVNETTTNNKIELRVKTTYRLIITSYVTYCLAENRKNVKCGLSYAIRSCKSKNKRAKSESKKAAPRDDKAPRSTPRRRAAILSSNLENLEKPGIAEIVSTLIDHNKGKINIIFDALKLAADRSLGTNDDRPLHNF</sequence>
<dbReference type="AlphaFoldDB" id="A0A915JP76"/>
<reference evidence="3" key="1">
    <citation type="submission" date="2022-11" db="UniProtKB">
        <authorList>
            <consortium name="WormBaseParasite"/>
        </authorList>
    </citation>
    <scope>IDENTIFICATION</scope>
</reference>
<keyword evidence="2" id="KW-1185">Reference proteome</keyword>
<proteinExistence type="predicted"/>
<organism evidence="2 3">
    <name type="scientific">Romanomermis culicivorax</name>
    <name type="common">Nematode worm</name>
    <dbReference type="NCBI Taxonomy" id="13658"/>
    <lineage>
        <taxon>Eukaryota</taxon>
        <taxon>Metazoa</taxon>
        <taxon>Ecdysozoa</taxon>
        <taxon>Nematoda</taxon>
        <taxon>Enoplea</taxon>
        <taxon>Dorylaimia</taxon>
        <taxon>Mermithida</taxon>
        <taxon>Mermithoidea</taxon>
        <taxon>Mermithidae</taxon>
        <taxon>Romanomermis</taxon>
    </lineage>
</organism>
<evidence type="ECO:0000256" key="1">
    <source>
        <dbReference type="SAM" id="MobiDB-lite"/>
    </source>
</evidence>
<protein>
    <submittedName>
        <fullName evidence="3">Uncharacterized protein</fullName>
    </submittedName>
</protein>
<feature type="compositionally biased region" description="Basic and acidic residues" evidence="1">
    <location>
        <begin position="183"/>
        <end position="198"/>
    </location>
</feature>
<dbReference type="Proteomes" id="UP000887565">
    <property type="component" value="Unplaced"/>
</dbReference>
<evidence type="ECO:0000313" key="3">
    <source>
        <dbReference type="WBParaSite" id="nRc.2.0.1.t27741-RA"/>
    </source>
</evidence>
<feature type="region of interest" description="Disordered" evidence="1">
    <location>
        <begin position="182"/>
        <end position="204"/>
    </location>
</feature>
<dbReference type="WBParaSite" id="nRc.2.0.1.t27741-RA">
    <property type="protein sequence ID" value="nRc.2.0.1.t27741-RA"/>
    <property type="gene ID" value="nRc.2.0.1.g27741"/>
</dbReference>
<evidence type="ECO:0000313" key="2">
    <source>
        <dbReference type="Proteomes" id="UP000887565"/>
    </source>
</evidence>